<evidence type="ECO:0000259" key="6">
    <source>
        <dbReference type="Pfam" id="PF04893"/>
    </source>
</evidence>
<dbReference type="Proteomes" id="UP000198902">
    <property type="component" value="Unassembled WGS sequence"/>
</dbReference>
<evidence type="ECO:0000256" key="4">
    <source>
        <dbReference type="ARBA" id="ARBA00023136"/>
    </source>
</evidence>
<evidence type="ECO:0000256" key="2">
    <source>
        <dbReference type="ARBA" id="ARBA00022692"/>
    </source>
</evidence>
<feature type="transmembrane region" description="Helical" evidence="5">
    <location>
        <begin position="123"/>
        <end position="156"/>
    </location>
</feature>
<keyword evidence="3 5" id="KW-1133">Transmembrane helix</keyword>
<feature type="transmembrane region" description="Helical" evidence="5">
    <location>
        <begin position="168"/>
        <end position="190"/>
    </location>
</feature>
<dbReference type="GO" id="GO:0016020">
    <property type="term" value="C:membrane"/>
    <property type="evidence" value="ECO:0007669"/>
    <property type="project" value="UniProtKB-SubCell"/>
</dbReference>
<feature type="transmembrane region" description="Helical" evidence="5">
    <location>
        <begin position="77"/>
        <end position="103"/>
    </location>
</feature>
<feature type="domain" description="Yip1" evidence="6">
    <location>
        <begin position="25"/>
        <end position="184"/>
    </location>
</feature>
<dbReference type="InterPro" id="IPR006977">
    <property type="entry name" value="Yip1_dom"/>
</dbReference>
<comment type="subcellular location">
    <subcellularLocation>
        <location evidence="1">Membrane</location>
        <topology evidence="1">Multi-pass membrane protein</topology>
    </subcellularLocation>
</comment>
<evidence type="ECO:0000256" key="1">
    <source>
        <dbReference type="ARBA" id="ARBA00004141"/>
    </source>
</evidence>
<evidence type="ECO:0000256" key="3">
    <source>
        <dbReference type="ARBA" id="ARBA00022989"/>
    </source>
</evidence>
<dbReference type="EMBL" id="CSTE01000002">
    <property type="protein sequence ID" value="CQR49704.1"/>
    <property type="molecule type" value="Genomic_DNA"/>
</dbReference>
<dbReference type="AlphaFoldDB" id="A0A0D6JPB6"/>
<organism evidence="7 8">
    <name type="scientific">Haloferax massiliensis</name>
    <dbReference type="NCBI Taxonomy" id="1476858"/>
    <lineage>
        <taxon>Archaea</taxon>
        <taxon>Methanobacteriati</taxon>
        <taxon>Methanobacteriota</taxon>
        <taxon>Stenosarchaea group</taxon>
        <taxon>Halobacteria</taxon>
        <taxon>Halobacteriales</taxon>
        <taxon>Haloferacaceae</taxon>
        <taxon>Haloferax</taxon>
    </lineage>
</organism>
<dbReference type="Pfam" id="PF04893">
    <property type="entry name" value="Yip1"/>
    <property type="match status" value="1"/>
</dbReference>
<gene>
    <name evidence="7" type="ORF">BN996_01172</name>
</gene>
<evidence type="ECO:0000313" key="8">
    <source>
        <dbReference type="Proteomes" id="UP000198902"/>
    </source>
</evidence>
<accession>A0A0D6JPB6</accession>
<evidence type="ECO:0000313" key="7">
    <source>
        <dbReference type="EMBL" id="CQR49704.1"/>
    </source>
</evidence>
<feature type="transmembrane region" description="Helical" evidence="5">
    <location>
        <begin position="44"/>
        <end position="65"/>
    </location>
</feature>
<keyword evidence="2 5" id="KW-0812">Transmembrane</keyword>
<reference evidence="8" key="1">
    <citation type="submission" date="2015-03" db="EMBL/GenBank/DDBJ databases">
        <authorList>
            <person name="Urmite Genomes"/>
        </authorList>
    </citation>
    <scope>NUCLEOTIDE SEQUENCE [LARGE SCALE GENOMIC DNA]</scope>
    <source>
        <strain evidence="8">Arc-Hr</strain>
    </source>
</reference>
<sequence length="200" mass="20454">MTTWVETPREGRDRGLTGLLRAWVAVVVRPRRFFRDGVAPGDQAPGLVFAIAVALVYQGLGFALAPATIPAIEGGPLVSALVALLVVALFVAPALLHLTAAIQTALLIPLLSRRAGVSETVQVIAYAAAPCAFASLPIPGVRALCAVYGAVLLVVGISEVHRTTVPKAAVAAAVPAGLVFGYAFGGFRALSELAAALALV</sequence>
<keyword evidence="8" id="KW-1185">Reference proteome</keyword>
<evidence type="ECO:0000256" key="5">
    <source>
        <dbReference type="SAM" id="Phobius"/>
    </source>
</evidence>
<keyword evidence="4 5" id="KW-0472">Membrane</keyword>
<name>A0A0D6JPB6_9EURY</name>
<proteinExistence type="predicted"/>
<protein>
    <submittedName>
        <fullName evidence="7">Yip1 domain protein</fullName>
    </submittedName>
</protein>